<dbReference type="Proteomes" id="UP001176940">
    <property type="component" value="Unassembled WGS sequence"/>
</dbReference>
<dbReference type="EMBL" id="CAUEEQ010024887">
    <property type="protein sequence ID" value="CAJ0946079.1"/>
    <property type="molecule type" value="Genomic_DNA"/>
</dbReference>
<comment type="caution">
    <text evidence="2">The sequence shown here is derived from an EMBL/GenBank/DDBJ whole genome shotgun (WGS) entry which is preliminary data.</text>
</comment>
<evidence type="ECO:0000256" key="1">
    <source>
        <dbReference type="SAM" id="Coils"/>
    </source>
</evidence>
<gene>
    <name evidence="2" type="ORF">RIMI_LOCUS11151966</name>
</gene>
<keyword evidence="3" id="KW-1185">Reference proteome</keyword>
<keyword evidence="1" id="KW-0175">Coiled coil</keyword>
<proteinExistence type="predicted"/>
<organism evidence="2 3">
    <name type="scientific">Ranitomeya imitator</name>
    <name type="common">mimic poison frog</name>
    <dbReference type="NCBI Taxonomy" id="111125"/>
    <lineage>
        <taxon>Eukaryota</taxon>
        <taxon>Metazoa</taxon>
        <taxon>Chordata</taxon>
        <taxon>Craniata</taxon>
        <taxon>Vertebrata</taxon>
        <taxon>Euteleostomi</taxon>
        <taxon>Amphibia</taxon>
        <taxon>Batrachia</taxon>
        <taxon>Anura</taxon>
        <taxon>Neobatrachia</taxon>
        <taxon>Hyloidea</taxon>
        <taxon>Dendrobatidae</taxon>
        <taxon>Dendrobatinae</taxon>
        <taxon>Ranitomeya</taxon>
    </lineage>
</organism>
<feature type="coiled-coil region" evidence="1">
    <location>
        <begin position="72"/>
        <end position="99"/>
    </location>
</feature>
<evidence type="ECO:0000313" key="2">
    <source>
        <dbReference type="EMBL" id="CAJ0946079.1"/>
    </source>
</evidence>
<sequence>MWSGYSASAGSVYLTPEEQLRRLAYCMKLLPSPLYKKERLMPTNPEAQRRFAVRDEERPAPSINIRAREERKREEEVTLREMLAYLDEEEDEKGEKEEDEMAAMKIKLDIRLPRSSTRRSRTRPHNVRHQVSQASPMTWKTIMWTFLLGPLCRYIGIIGPANIFRSALQIIEGTCTYNRHYSITEIQFKTDTKRSEGPARKLTNYEEKGGRHERWMVTIAIVIRTSHSSSVCTRCTEWSHVYEVYGAEPCVYEVYGAELNVYEVYGAELNVYEVYGAELNVCKGLWSGADVYEVYGAELNVYEVYGAELNVYEV</sequence>
<accession>A0ABN9LQQ3</accession>
<evidence type="ECO:0000313" key="3">
    <source>
        <dbReference type="Proteomes" id="UP001176940"/>
    </source>
</evidence>
<reference evidence="2" key="1">
    <citation type="submission" date="2023-07" db="EMBL/GenBank/DDBJ databases">
        <authorList>
            <person name="Stuckert A."/>
        </authorList>
    </citation>
    <scope>NUCLEOTIDE SEQUENCE</scope>
</reference>
<protein>
    <submittedName>
        <fullName evidence="2">Uncharacterized protein</fullName>
    </submittedName>
</protein>
<name>A0ABN9LQQ3_9NEOB</name>